<organism evidence="2 3">
    <name type="scientific">Paraburkholderia phytofirmans OLGA172</name>
    <dbReference type="NCBI Taxonomy" id="1417228"/>
    <lineage>
        <taxon>Bacteria</taxon>
        <taxon>Pseudomonadati</taxon>
        <taxon>Pseudomonadota</taxon>
        <taxon>Betaproteobacteria</taxon>
        <taxon>Burkholderiales</taxon>
        <taxon>Burkholderiaceae</taxon>
        <taxon>Paraburkholderia</taxon>
    </lineage>
</organism>
<protein>
    <recommendedName>
        <fullName evidence="4">ABC transporter substrate-binding protein</fullName>
    </recommendedName>
</protein>
<dbReference type="STRING" id="1804984.AYM40_26455"/>
<dbReference type="AlphaFoldDB" id="A0A160FSG2"/>
<dbReference type="PANTHER" id="PTHR30222:SF2">
    <property type="entry name" value="ABC TRANSPORTER SUBSTRATE-BINDING PROTEIN"/>
    <property type="match status" value="1"/>
</dbReference>
<dbReference type="SUPFAM" id="SSF53850">
    <property type="entry name" value="Periplasmic binding protein-like II"/>
    <property type="match status" value="1"/>
</dbReference>
<accession>A0A160FSG2</accession>
<evidence type="ECO:0000313" key="3">
    <source>
        <dbReference type="Proteomes" id="UP000076852"/>
    </source>
</evidence>
<dbReference type="Pfam" id="PF13416">
    <property type="entry name" value="SBP_bac_8"/>
    <property type="match status" value="1"/>
</dbReference>
<reference evidence="2 3" key="1">
    <citation type="journal article" date="2016" name="Gene">
        <title>PacBio SMRT assembly of a complex multi-replicon genome reveals chlorocatechol degradative operon in a region of genome plasticity.</title>
        <authorList>
            <person name="Ricker N."/>
            <person name="Shen S.Y."/>
            <person name="Goordial J."/>
            <person name="Jin S."/>
            <person name="Fulthorpe R.R."/>
        </authorList>
    </citation>
    <scope>NUCLEOTIDE SEQUENCE [LARGE SCALE GENOMIC DNA]</scope>
    <source>
        <strain evidence="2 3">OLGA172</strain>
    </source>
</reference>
<dbReference type="CDD" id="cd13589">
    <property type="entry name" value="PBP2_polyamine_RpCGA009"/>
    <property type="match status" value="1"/>
</dbReference>
<dbReference type="Proteomes" id="UP000076852">
    <property type="component" value="Chromosome 2"/>
</dbReference>
<keyword evidence="3" id="KW-1185">Reference proteome</keyword>
<sequence length="338" mass="36650">MSSWAAAGSVTITDGGGAWGAAQRKAYFEPFEKETGIRVDLVPYALPGKLKASVLAGSPVADVVDLTGAKLPEFSRSNLLLPIDFKAFDPQDLAALKPVPAHPYGVPSLFGSIVLAYADSVAKSRAPATWKDFWDSKLFVGQRTLADGGAFPGGGTFEIALMADGVTHDKIYPIDWKRAFKSLDRIKPDMARFWSGMAEPVQMLVDGNATIASAYNGRVSDMQAKGAKIAFSWRDGILSWDHWVVPKGSANAANAMKFIAFATRADRQAEFATLINYGPTNSRAFAHMTPERISQMPSAPAVRDLQLATNYEWWAAEASPGVSNETLATQLWEKWLQS</sequence>
<evidence type="ECO:0000313" key="2">
    <source>
        <dbReference type="EMBL" id="ANB75851.1"/>
    </source>
</evidence>
<proteinExistence type="predicted"/>
<dbReference type="Gene3D" id="3.40.190.10">
    <property type="entry name" value="Periplasmic binding protein-like II"/>
    <property type="match status" value="2"/>
</dbReference>
<evidence type="ECO:0008006" key="4">
    <source>
        <dbReference type="Google" id="ProtNLM"/>
    </source>
</evidence>
<dbReference type="KEGG" id="buz:AYM40_26455"/>
<dbReference type="PANTHER" id="PTHR30222">
    <property type="entry name" value="SPERMIDINE/PUTRESCINE-BINDING PERIPLASMIC PROTEIN"/>
    <property type="match status" value="1"/>
</dbReference>
<dbReference type="InterPro" id="IPR006059">
    <property type="entry name" value="SBP"/>
</dbReference>
<dbReference type="EMBL" id="CP014579">
    <property type="protein sequence ID" value="ANB75851.1"/>
    <property type="molecule type" value="Genomic_DNA"/>
</dbReference>
<name>A0A160FSG2_9BURK</name>
<keyword evidence="1" id="KW-0732">Signal</keyword>
<gene>
    <name evidence="2" type="ORF">AYM40_26455</name>
</gene>
<evidence type="ECO:0000256" key="1">
    <source>
        <dbReference type="ARBA" id="ARBA00022729"/>
    </source>
</evidence>